<name>A0A199P9R7_9XANT</name>
<dbReference type="Gene3D" id="2.130.10.10">
    <property type="entry name" value="YVTN repeat-like/Quinoprotein amine dehydrogenase"/>
    <property type="match status" value="1"/>
</dbReference>
<feature type="chain" id="PRO_5008282630" evidence="1">
    <location>
        <begin position="34"/>
        <end position="155"/>
    </location>
</feature>
<protein>
    <submittedName>
        <fullName evidence="2">Uncharacterized protein</fullName>
    </submittedName>
</protein>
<reference evidence="2 3" key="1">
    <citation type="submission" date="2016-04" db="EMBL/GenBank/DDBJ databases">
        <title>Xanthomonas translucens phylogeny.</title>
        <authorList>
            <person name="Langlois P."/>
        </authorList>
    </citation>
    <scope>NUCLEOTIDE SEQUENCE [LARGE SCALE GENOMIC DNA]</scope>
    <source>
        <strain evidence="2 3">B99</strain>
    </source>
</reference>
<accession>A0A199P9R7</accession>
<dbReference type="InterPro" id="IPR015943">
    <property type="entry name" value="WD40/YVTN_repeat-like_dom_sf"/>
</dbReference>
<dbReference type="EMBL" id="LWSU01000017">
    <property type="protein sequence ID" value="OAX57648.1"/>
    <property type="molecule type" value="Genomic_DNA"/>
</dbReference>
<proteinExistence type="predicted"/>
<evidence type="ECO:0000313" key="3">
    <source>
        <dbReference type="Proteomes" id="UP000093858"/>
    </source>
</evidence>
<sequence>MASQHAAAVRRAAHAWLLPVLFALLPGIGPAAAADPAAAGPPPRRDYAVDAWTSRNGLPHTSLRDPAQTLDGRLWFATWEGLVRYNGLDLTVIDRSTRPGLPDNGVGALYVGRAGASWLSDSRGNLGRYDASLPLRSKRSERMTCSIKTVCRSWR</sequence>
<evidence type="ECO:0000256" key="1">
    <source>
        <dbReference type="SAM" id="SignalP"/>
    </source>
</evidence>
<comment type="caution">
    <text evidence="2">The sequence shown here is derived from an EMBL/GenBank/DDBJ whole genome shotgun (WGS) entry which is preliminary data.</text>
</comment>
<feature type="signal peptide" evidence="1">
    <location>
        <begin position="1"/>
        <end position="33"/>
    </location>
</feature>
<keyword evidence="1" id="KW-0732">Signal</keyword>
<evidence type="ECO:0000313" key="2">
    <source>
        <dbReference type="EMBL" id="OAX57648.1"/>
    </source>
</evidence>
<organism evidence="2 3">
    <name type="scientific">Xanthomonas graminis pv. poae</name>
    <dbReference type="NCBI Taxonomy" id="227946"/>
    <lineage>
        <taxon>Bacteria</taxon>
        <taxon>Pseudomonadati</taxon>
        <taxon>Pseudomonadota</taxon>
        <taxon>Gammaproteobacteria</taxon>
        <taxon>Lysobacterales</taxon>
        <taxon>Lysobacteraceae</taxon>
        <taxon>Xanthomonas</taxon>
        <taxon>Xanthomonas translucens group</taxon>
        <taxon>Xanthomonas graminis</taxon>
    </lineage>
</organism>
<dbReference type="AlphaFoldDB" id="A0A199P9R7"/>
<gene>
    <name evidence="2" type="ORF">A6R73_09330</name>
</gene>
<dbReference type="Proteomes" id="UP000093858">
    <property type="component" value="Unassembled WGS sequence"/>
</dbReference>